<dbReference type="Pfam" id="PF08513">
    <property type="entry name" value="LisH"/>
    <property type="match status" value="1"/>
</dbReference>
<dbReference type="PROSITE" id="PS50294">
    <property type="entry name" value="WD_REPEATS_REGION"/>
    <property type="match status" value="4"/>
</dbReference>
<dbReference type="PANTHER" id="PTHR44376">
    <property type="entry name" value="TRANSCRIPTIONAL REGULATOR OF FILAMENTOUS GROWTH FLO8"/>
    <property type="match status" value="1"/>
</dbReference>
<dbReference type="InterPro" id="IPR044716">
    <property type="entry name" value="LEUNIG-like"/>
</dbReference>
<dbReference type="OrthoDB" id="1418242at2759"/>
<reference evidence="6" key="1">
    <citation type="journal article" date="2020" name="Nat. Commun.">
        <title>Genome sequence of the cluster root forming white lupin.</title>
        <authorList>
            <person name="Hufnagel B."/>
            <person name="Marques A."/>
            <person name="Soriano A."/>
            <person name="Marques L."/>
            <person name="Divol F."/>
            <person name="Doumas P."/>
            <person name="Sallet E."/>
            <person name="Mancinotti D."/>
            <person name="Carrere S."/>
            <person name="Marande W."/>
            <person name="Arribat S."/>
            <person name="Keller J."/>
            <person name="Huneau C."/>
            <person name="Blein T."/>
            <person name="Aime D."/>
            <person name="Laguerre M."/>
            <person name="Taylor J."/>
            <person name="Schubert V."/>
            <person name="Nelson M."/>
            <person name="Geu-Flores F."/>
            <person name="Crespi M."/>
            <person name="Gallardo-Guerrero K."/>
            <person name="Delaux P.-M."/>
            <person name="Salse J."/>
            <person name="Berges H."/>
            <person name="Guyot R."/>
            <person name="Gouzy J."/>
            <person name="Peret B."/>
        </authorList>
    </citation>
    <scope>NUCLEOTIDE SEQUENCE [LARGE SCALE GENOMIC DNA]</scope>
    <source>
        <strain evidence="6">cv. Amiga</strain>
    </source>
</reference>
<dbReference type="Proteomes" id="UP000447434">
    <property type="component" value="Chromosome 3"/>
</dbReference>
<evidence type="ECO:0000256" key="2">
    <source>
        <dbReference type="ARBA" id="ARBA00022737"/>
    </source>
</evidence>
<dbReference type="InterPro" id="IPR019775">
    <property type="entry name" value="WD40_repeat_CS"/>
</dbReference>
<feature type="region of interest" description="Disordered" evidence="4">
    <location>
        <begin position="226"/>
        <end position="265"/>
    </location>
</feature>
<dbReference type="InterPro" id="IPR006594">
    <property type="entry name" value="LisH"/>
</dbReference>
<keyword evidence="1 3" id="KW-0853">WD repeat</keyword>
<organism evidence="5 6">
    <name type="scientific">Lupinus albus</name>
    <name type="common">White lupine</name>
    <name type="synonym">Lupinus termis</name>
    <dbReference type="NCBI Taxonomy" id="3870"/>
    <lineage>
        <taxon>Eukaryota</taxon>
        <taxon>Viridiplantae</taxon>
        <taxon>Streptophyta</taxon>
        <taxon>Embryophyta</taxon>
        <taxon>Tracheophyta</taxon>
        <taxon>Spermatophyta</taxon>
        <taxon>Magnoliopsida</taxon>
        <taxon>eudicotyledons</taxon>
        <taxon>Gunneridae</taxon>
        <taxon>Pentapetalae</taxon>
        <taxon>rosids</taxon>
        <taxon>fabids</taxon>
        <taxon>Fabales</taxon>
        <taxon>Fabaceae</taxon>
        <taxon>Papilionoideae</taxon>
        <taxon>50 kb inversion clade</taxon>
        <taxon>genistoids sensu lato</taxon>
        <taxon>core genistoids</taxon>
        <taxon>Genisteae</taxon>
        <taxon>Lupinus</taxon>
    </lineage>
</organism>
<sequence length="656" mass="72505">MSISLLCFRLDIFIYHYLVKCKLHATAEAFRKENNISTDQTKIDDPSDFLLGWWTVFWDLTKAKTNNKPSESALAYIKFQKMKERDEQLQMQKLLLMQQRDSSNHHAFGGSINGMNSEGMMRLPPDYVAMKMNEERMKQSNSIYSEASQIPFGVNSETSHKGFNQIVHGNPGNISTVQQIEVRYPSTTIPTLTVSVRVFESHNVLALDPTNYHDMDPNIFSGLGGGSLSAKQGQSSKNDISIGTQVQQGSTKDNRNRKQHSSARSANAIVAQIKHTHGDGVMASSSLQHDNNVQKCEGIVFGIEGAEGLPSSPSISLENMEQFGDDGILDYDFESFLLGNTEDVGNLNDTIKQSQNAEQQKENPEDFTFSEFACARTSNTKVTCCHFSSDGKFLASAGHDKKVVLWNMDTLQTESMPAEHKSTILDVRFRPNSSQLATASMDKSVRIWDAANPNHCMQEYTGHNSAVMSVDFHPNKTDLLCFSDSKNEIRFWNMTASSFTGALKGGNAQVRFQPGVGELLAAAYDKGVSIFNVETGTQIYSLQGHPEVVNYICWGANGDVLASVSRNFVKFWSLSSGKCTKGLSSSGEQYHSCVFHPTHSNLLVIGGTSCFELWDIAEDKNMNVSADQNVISCLVQSPVTGIVASSSHDCTVKLWK</sequence>
<dbReference type="InterPro" id="IPR036322">
    <property type="entry name" value="WD40_repeat_dom_sf"/>
</dbReference>
<dbReference type="EMBL" id="WOCE01000003">
    <property type="protein sequence ID" value="KAE9618024.1"/>
    <property type="molecule type" value="Genomic_DNA"/>
</dbReference>
<gene>
    <name evidence="5" type="ORF">Lalb_Chr03g0041761</name>
</gene>
<dbReference type="SMART" id="SM00667">
    <property type="entry name" value="LisH"/>
    <property type="match status" value="1"/>
</dbReference>
<comment type="caution">
    <text evidence="5">The sequence shown here is derived from an EMBL/GenBank/DDBJ whole genome shotgun (WGS) entry which is preliminary data.</text>
</comment>
<protein>
    <submittedName>
        <fullName evidence="5">Putative transcription factor WD40-like family</fullName>
    </submittedName>
</protein>
<dbReference type="PANTHER" id="PTHR44376:SF22">
    <property type="entry name" value="TRANSCRIPTIONAL COREPRESSOR LEUNIG_HOMOLOG"/>
    <property type="match status" value="1"/>
</dbReference>
<proteinExistence type="predicted"/>
<dbReference type="PROSITE" id="PS50896">
    <property type="entry name" value="LISH"/>
    <property type="match status" value="1"/>
</dbReference>
<feature type="repeat" description="WD" evidence="3">
    <location>
        <begin position="375"/>
        <end position="416"/>
    </location>
</feature>
<evidence type="ECO:0000313" key="6">
    <source>
        <dbReference type="Proteomes" id="UP000447434"/>
    </source>
</evidence>
<dbReference type="InterPro" id="IPR020472">
    <property type="entry name" value="WD40_PAC1"/>
</dbReference>
<keyword evidence="6" id="KW-1185">Reference proteome</keyword>
<dbReference type="SUPFAM" id="SSF50978">
    <property type="entry name" value="WD40 repeat-like"/>
    <property type="match status" value="1"/>
</dbReference>
<dbReference type="GO" id="GO:0003714">
    <property type="term" value="F:transcription corepressor activity"/>
    <property type="evidence" value="ECO:0007669"/>
    <property type="project" value="InterPro"/>
</dbReference>
<dbReference type="SMART" id="SM00320">
    <property type="entry name" value="WD40"/>
    <property type="match status" value="7"/>
</dbReference>
<dbReference type="InterPro" id="IPR015943">
    <property type="entry name" value="WD40/YVTN_repeat-like_dom_sf"/>
</dbReference>
<feature type="repeat" description="WD" evidence="3">
    <location>
        <begin position="624"/>
        <end position="656"/>
    </location>
</feature>
<name>A0A6A4QYG7_LUPAL</name>
<evidence type="ECO:0000256" key="3">
    <source>
        <dbReference type="PROSITE-ProRule" id="PRU00221"/>
    </source>
</evidence>
<feature type="repeat" description="WD" evidence="3">
    <location>
        <begin position="460"/>
        <end position="502"/>
    </location>
</feature>
<dbReference type="AlphaFoldDB" id="A0A6A4QYG7"/>
<accession>A0A6A4QYG7</accession>
<evidence type="ECO:0000256" key="1">
    <source>
        <dbReference type="ARBA" id="ARBA00022574"/>
    </source>
</evidence>
<evidence type="ECO:0000256" key="4">
    <source>
        <dbReference type="SAM" id="MobiDB-lite"/>
    </source>
</evidence>
<evidence type="ECO:0000313" key="5">
    <source>
        <dbReference type="EMBL" id="KAE9618024.1"/>
    </source>
</evidence>
<dbReference type="Pfam" id="PF00400">
    <property type="entry name" value="WD40"/>
    <property type="match status" value="5"/>
</dbReference>
<dbReference type="CDD" id="cd00200">
    <property type="entry name" value="WD40"/>
    <property type="match status" value="1"/>
</dbReference>
<keyword evidence="2" id="KW-0677">Repeat</keyword>
<dbReference type="PROSITE" id="PS50082">
    <property type="entry name" value="WD_REPEATS_2"/>
    <property type="match status" value="4"/>
</dbReference>
<dbReference type="InterPro" id="IPR001680">
    <property type="entry name" value="WD40_rpt"/>
</dbReference>
<feature type="compositionally biased region" description="Polar residues" evidence="4">
    <location>
        <begin position="229"/>
        <end position="251"/>
    </location>
</feature>
<dbReference type="PRINTS" id="PR00320">
    <property type="entry name" value="GPROTEINBRPT"/>
</dbReference>
<dbReference type="PROSITE" id="PS00678">
    <property type="entry name" value="WD_REPEATS_1"/>
    <property type="match status" value="1"/>
</dbReference>
<feature type="repeat" description="WD" evidence="3">
    <location>
        <begin position="417"/>
        <end position="449"/>
    </location>
</feature>
<dbReference type="Gene3D" id="2.130.10.10">
    <property type="entry name" value="YVTN repeat-like/Quinoprotein amine dehydrogenase"/>
    <property type="match status" value="2"/>
</dbReference>